<reference evidence="1 2" key="2">
    <citation type="journal article" date="2022" name="Mol. Ecol. Resour.">
        <title>The genomes of chicory, endive, great burdock and yacon provide insights into Asteraceae paleo-polyploidization history and plant inulin production.</title>
        <authorList>
            <person name="Fan W."/>
            <person name="Wang S."/>
            <person name="Wang H."/>
            <person name="Wang A."/>
            <person name="Jiang F."/>
            <person name="Liu H."/>
            <person name="Zhao H."/>
            <person name="Xu D."/>
            <person name="Zhang Y."/>
        </authorList>
    </citation>
    <scope>NUCLEOTIDE SEQUENCE [LARGE SCALE GENOMIC DNA]</scope>
    <source>
        <strain evidence="2">cv. Yunnan</strain>
        <tissue evidence="1">Leaves</tissue>
    </source>
</reference>
<evidence type="ECO:0000313" key="2">
    <source>
        <dbReference type="Proteomes" id="UP001056120"/>
    </source>
</evidence>
<evidence type="ECO:0000313" key="1">
    <source>
        <dbReference type="EMBL" id="KAI3823439.1"/>
    </source>
</evidence>
<gene>
    <name evidence="1" type="ORF">L1987_04875</name>
</gene>
<comment type="caution">
    <text evidence="1">The sequence shown here is derived from an EMBL/GenBank/DDBJ whole genome shotgun (WGS) entry which is preliminary data.</text>
</comment>
<dbReference type="EMBL" id="CM042019">
    <property type="protein sequence ID" value="KAI3823439.1"/>
    <property type="molecule type" value="Genomic_DNA"/>
</dbReference>
<protein>
    <submittedName>
        <fullName evidence="1">Uncharacterized protein</fullName>
    </submittedName>
</protein>
<keyword evidence="2" id="KW-1185">Reference proteome</keyword>
<proteinExistence type="predicted"/>
<sequence length="70" mass="7743">MDNVLTRNCNLTSWSAGCEAGCANSVQNFFIIFYIFVYFCLLISTEGLSLLGIVRGCSEDHHCSGLKDMI</sequence>
<accession>A0ACB9JTT0</accession>
<organism evidence="1 2">
    <name type="scientific">Smallanthus sonchifolius</name>
    <dbReference type="NCBI Taxonomy" id="185202"/>
    <lineage>
        <taxon>Eukaryota</taxon>
        <taxon>Viridiplantae</taxon>
        <taxon>Streptophyta</taxon>
        <taxon>Embryophyta</taxon>
        <taxon>Tracheophyta</taxon>
        <taxon>Spermatophyta</taxon>
        <taxon>Magnoliopsida</taxon>
        <taxon>eudicotyledons</taxon>
        <taxon>Gunneridae</taxon>
        <taxon>Pentapetalae</taxon>
        <taxon>asterids</taxon>
        <taxon>campanulids</taxon>
        <taxon>Asterales</taxon>
        <taxon>Asteraceae</taxon>
        <taxon>Asteroideae</taxon>
        <taxon>Heliantheae alliance</taxon>
        <taxon>Millerieae</taxon>
        <taxon>Smallanthus</taxon>
    </lineage>
</organism>
<reference evidence="2" key="1">
    <citation type="journal article" date="2022" name="Mol. Ecol. Resour.">
        <title>The genomes of chicory, endive, great burdock and yacon provide insights into Asteraceae palaeo-polyploidization history and plant inulin production.</title>
        <authorList>
            <person name="Fan W."/>
            <person name="Wang S."/>
            <person name="Wang H."/>
            <person name="Wang A."/>
            <person name="Jiang F."/>
            <person name="Liu H."/>
            <person name="Zhao H."/>
            <person name="Xu D."/>
            <person name="Zhang Y."/>
        </authorList>
    </citation>
    <scope>NUCLEOTIDE SEQUENCE [LARGE SCALE GENOMIC DNA]</scope>
    <source>
        <strain evidence="2">cv. Yunnan</strain>
    </source>
</reference>
<name>A0ACB9JTT0_9ASTR</name>
<dbReference type="Proteomes" id="UP001056120">
    <property type="component" value="Linkage Group LG02"/>
</dbReference>